<dbReference type="Proteomes" id="UP000664203">
    <property type="component" value="Unassembled WGS sequence"/>
</dbReference>
<feature type="compositionally biased region" description="Low complexity" evidence="1">
    <location>
        <begin position="162"/>
        <end position="182"/>
    </location>
</feature>
<feature type="compositionally biased region" description="Basic and acidic residues" evidence="1">
    <location>
        <begin position="110"/>
        <end position="130"/>
    </location>
</feature>
<feature type="compositionally biased region" description="Polar residues" evidence="1">
    <location>
        <begin position="193"/>
        <end position="209"/>
    </location>
</feature>
<evidence type="ECO:0000313" key="2">
    <source>
        <dbReference type="EMBL" id="CAF9922449.1"/>
    </source>
</evidence>
<feature type="region of interest" description="Disordered" evidence="1">
    <location>
        <begin position="261"/>
        <end position="307"/>
    </location>
</feature>
<evidence type="ECO:0000256" key="1">
    <source>
        <dbReference type="SAM" id="MobiDB-lite"/>
    </source>
</evidence>
<protein>
    <submittedName>
        <fullName evidence="2">Uncharacterized protein</fullName>
    </submittedName>
</protein>
<sequence length="330" mass="36027">MASDQARSEKSHVSSHANLAQSVITLGFGTSVLADDESLGSGQRQRRGPPIESKVAISREEAKYMARHKAQGASNRAKPWEIIAQECGITAPLNDITEALERAGYIDARGSSREAQPDRSARMSRSGERRQARRTNGPHGGASKEITISNQARKGVCPSVHGNTRPLTGTTTLQGRGTSQLLTERDEPDQARKQSQPVIKPQSASISESSPDRIEPVQAKKKALVALAPRVTRGTHSVKRHRQPRPYEYKSCLRKYRKRSGLGGHWKRNPGCDPETRRSKASKAVPKETTTEWAPGASKNETIAGSSAHAPMMQMIFEISSREPTPEICG</sequence>
<keyword evidence="3" id="KW-1185">Reference proteome</keyword>
<dbReference type="AlphaFoldDB" id="A0A8H3IQQ0"/>
<comment type="caution">
    <text evidence="2">The sequence shown here is derived from an EMBL/GenBank/DDBJ whole genome shotgun (WGS) entry which is preliminary data.</text>
</comment>
<feature type="region of interest" description="Disordered" evidence="1">
    <location>
        <begin position="34"/>
        <end position="58"/>
    </location>
</feature>
<evidence type="ECO:0000313" key="3">
    <source>
        <dbReference type="Proteomes" id="UP000664203"/>
    </source>
</evidence>
<accession>A0A8H3IQQ0</accession>
<dbReference type="EMBL" id="CAJPDR010000155">
    <property type="protein sequence ID" value="CAF9922449.1"/>
    <property type="molecule type" value="Genomic_DNA"/>
</dbReference>
<feature type="region of interest" description="Disordered" evidence="1">
    <location>
        <begin position="107"/>
        <end position="218"/>
    </location>
</feature>
<name>A0A8H3IQQ0_9LECA</name>
<reference evidence="2" key="1">
    <citation type="submission" date="2021-03" db="EMBL/GenBank/DDBJ databases">
        <authorList>
            <person name="Tagirdzhanova G."/>
        </authorList>
    </citation>
    <scope>NUCLEOTIDE SEQUENCE</scope>
</reference>
<gene>
    <name evidence="2" type="ORF">ALECFALPRED_002089</name>
</gene>
<proteinExistence type="predicted"/>
<feature type="compositionally biased region" description="Basic and acidic residues" evidence="1">
    <location>
        <begin position="183"/>
        <end position="192"/>
    </location>
</feature>
<organism evidence="2 3">
    <name type="scientific">Alectoria fallacina</name>
    <dbReference type="NCBI Taxonomy" id="1903189"/>
    <lineage>
        <taxon>Eukaryota</taxon>
        <taxon>Fungi</taxon>
        <taxon>Dikarya</taxon>
        <taxon>Ascomycota</taxon>
        <taxon>Pezizomycotina</taxon>
        <taxon>Lecanoromycetes</taxon>
        <taxon>OSLEUM clade</taxon>
        <taxon>Lecanoromycetidae</taxon>
        <taxon>Lecanorales</taxon>
        <taxon>Lecanorineae</taxon>
        <taxon>Parmeliaceae</taxon>
        <taxon>Alectoria</taxon>
    </lineage>
</organism>